<evidence type="ECO:0000256" key="2">
    <source>
        <dbReference type="ARBA" id="ARBA00010617"/>
    </source>
</evidence>
<dbReference type="GO" id="GO:0005506">
    <property type="term" value="F:iron ion binding"/>
    <property type="evidence" value="ECO:0007669"/>
    <property type="project" value="InterPro"/>
</dbReference>
<comment type="cofactor">
    <cofactor evidence="1 6">
        <name>heme</name>
        <dbReference type="ChEBI" id="CHEBI:30413"/>
    </cofactor>
</comment>
<evidence type="ECO:0000256" key="6">
    <source>
        <dbReference type="PIRSR" id="PIRSR602401-1"/>
    </source>
</evidence>
<dbReference type="Proteomes" id="UP000095287">
    <property type="component" value="Unplaced"/>
</dbReference>
<dbReference type="InterPro" id="IPR001128">
    <property type="entry name" value="Cyt_P450"/>
</dbReference>
<name>A0A1I8ARX9_9BILA</name>
<dbReference type="PRINTS" id="PR00463">
    <property type="entry name" value="EP450I"/>
</dbReference>
<keyword evidence="6 7" id="KW-0479">Metal-binding</keyword>
<dbReference type="GO" id="GO:0004497">
    <property type="term" value="F:monooxygenase activity"/>
    <property type="evidence" value="ECO:0007669"/>
    <property type="project" value="UniProtKB-KW"/>
</dbReference>
<evidence type="ECO:0000313" key="9">
    <source>
        <dbReference type="WBParaSite" id="L893_g8845.t1"/>
    </source>
</evidence>
<dbReference type="InterPro" id="IPR036396">
    <property type="entry name" value="Cyt_P450_sf"/>
</dbReference>
<accession>A0A1I8ARX9</accession>
<dbReference type="InterPro" id="IPR050196">
    <property type="entry name" value="Cytochrome_P450_Monoox"/>
</dbReference>
<organism evidence="8 9">
    <name type="scientific">Steinernema glaseri</name>
    <dbReference type="NCBI Taxonomy" id="37863"/>
    <lineage>
        <taxon>Eukaryota</taxon>
        <taxon>Metazoa</taxon>
        <taxon>Ecdysozoa</taxon>
        <taxon>Nematoda</taxon>
        <taxon>Chromadorea</taxon>
        <taxon>Rhabditida</taxon>
        <taxon>Tylenchina</taxon>
        <taxon>Panagrolaimomorpha</taxon>
        <taxon>Strongyloidoidea</taxon>
        <taxon>Steinernematidae</taxon>
        <taxon>Steinernema</taxon>
    </lineage>
</organism>
<keyword evidence="3 6" id="KW-0349">Heme</keyword>
<evidence type="ECO:0000256" key="5">
    <source>
        <dbReference type="ARBA" id="ARBA00023033"/>
    </source>
</evidence>
<sequence length="551" mass="63117">MALGIGVFIFAALVGWVSWKLYDFLRGRQKLIQLIDRIPGPHAIPILGCAYQFKLDSVEFTYQLEDWGRTYALVEDGYGLVRAWVGPIPVVFLCRDEAVKLLLESTTQITKPSQYNFIRRWLGTGLLTSTDEKWHARRKMLTPAFHFNILTKFVPIFSKEAKVFVEQLEKFADSDAEVDLFPFIKRCALDIICGEATVTHVGLAQFRDGDGRGDWRATWTQHGVRGRGGDAEPTHLAPRTSSLDVAEARVVPLGQRLRLRRRARHDHRLHTQGALLDGDGLALEHPFPPSRWAFEYGRLSLIIAERQRNFIRVETQEEALGRRKLAFLDLLLSMQAENRLSDEDIREEVDTFMFEGHDTTSSGMGFAIWFLAQNPVFQAKVHAEVDDVFGDSERLATPEDLKRLPYLEQCIKEALRLMPSVPFFARILTEDFVFHDRVVPKGVTVVVAPVAVHRDPRNYDDPETYNPENFSQENIGRRHPYSFVPFSAGPRNCIGQKFAILEEKAVLSTFFRRYRVTTEQNLVNNRPVPEIIIKPSQGFRVKVYRRTHASH</sequence>
<keyword evidence="5 7" id="KW-0503">Monooxygenase</keyword>
<dbReference type="GO" id="GO:0016705">
    <property type="term" value="F:oxidoreductase activity, acting on paired donors, with incorporation or reduction of molecular oxygen"/>
    <property type="evidence" value="ECO:0007669"/>
    <property type="project" value="InterPro"/>
</dbReference>
<dbReference type="PROSITE" id="PS00086">
    <property type="entry name" value="CYTOCHROME_P450"/>
    <property type="match status" value="1"/>
</dbReference>
<evidence type="ECO:0000256" key="7">
    <source>
        <dbReference type="RuleBase" id="RU000461"/>
    </source>
</evidence>
<dbReference type="InterPro" id="IPR002401">
    <property type="entry name" value="Cyt_P450_E_grp-I"/>
</dbReference>
<dbReference type="GO" id="GO:0020037">
    <property type="term" value="F:heme binding"/>
    <property type="evidence" value="ECO:0007669"/>
    <property type="project" value="InterPro"/>
</dbReference>
<evidence type="ECO:0000256" key="3">
    <source>
        <dbReference type="ARBA" id="ARBA00022617"/>
    </source>
</evidence>
<evidence type="ECO:0000256" key="1">
    <source>
        <dbReference type="ARBA" id="ARBA00001971"/>
    </source>
</evidence>
<dbReference type="WBParaSite" id="L893_g8845.t1">
    <property type="protein sequence ID" value="L893_g8845.t1"/>
    <property type="gene ID" value="L893_g8845"/>
</dbReference>
<evidence type="ECO:0000256" key="4">
    <source>
        <dbReference type="ARBA" id="ARBA00023004"/>
    </source>
</evidence>
<proteinExistence type="inferred from homology"/>
<keyword evidence="4 6" id="KW-0408">Iron</keyword>
<evidence type="ECO:0000313" key="8">
    <source>
        <dbReference type="Proteomes" id="UP000095287"/>
    </source>
</evidence>
<keyword evidence="8" id="KW-1185">Reference proteome</keyword>
<dbReference type="PANTHER" id="PTHR24291">
    <property type="entry name" value="CYTOCHROME P450 FAMILY 4"/>
    <property type="match status" value="1"/>
</dbReference>
<dbReference type="Pfam" id="PF00067">
    <property type="entry name" value="p450"/>
    <property type="match status" value="2"/>
</dbReference>
<dbReference type="PRINTS" id="PR00385">
    <property type="entry name" value="P450"/>
</dbReference>
<dbReference type="AlphaFoldDB" id="A0A1I8ARX9"/>
<dbReference type="InterPro" id="IPR017972">
    <property type="entry name" value="Cyt_P450_CS"/>
</dbReference>
<feature type="binding site" description="axial binding residue" evidence="6">
    <location>
        <position position="493"/>
    </location>
    <ligand>
        <name>heme</name>
        <dbReference type="ChEBI" id="CHEBI:30413"/>
    </ligand>
    <ligandPart>
        <name>Fe</name>
        <dbReference type="ChEBI" id="CHEBI:18248"/>
    </ligandPart>
</feature>
<reference evidence="9" key="1">
    <citation type="submission" date="2016-11" db="UniProtKB">
        <authorList>
            <consortium name="WormBaseParasite"/>
        </authorList>
    </citation>
    <scope>IDENTIFICATION</scope>
</reference>
<dbReference type="SUPFAM" id="SSF48264">
    <property type="entry name" value="Cytochrome P450"/>
    <property type="match status" value="1"/>
</dbReference>
<keyword evidence="7" id="KW-0560">Oxidoreductase</keyword>
<dbReference type="PANTHER" id="PTHR24291:SF146">
    <property type="entry name" value="CYTOCHROME P450"/>
    <property type="match status" value="1"/>
</dbReference>
<comment type="similarity">
    <text evidence="2 7">Belongs to the cytochrome P450 family.</text>
</comment>
<dbReference type="Gene3D" id="1.10.630.10">
    <property type="entry name" value="Cytochrome P450"/>
    <property type="match status" value="1"/>
</dbReference>
<protein>
    <submittedName>
        <fullName evidence="9">Cytochrome P450</fullName>
    </submittedName>
</protein>